<dbReference type="GO" id="GO:0005216">
    <property type="term" value="F:monoatomic ion channel activity"/>
    <property type="evidence" value="ECO:0007669"/>
    <property type="project" value="InterPro"/>
</dbReference>
<dbReference type="PANTHER" id="PTHR35484">
    <property type="entry name" value="OUTER ENVELOPE PORE PROTEIN 37, CHLOROPLASTIC"/>
    <property type="match status" value="1"/>
</dbReference>
<evidence type="ECO:0008006" key="3">
    <source>
        <dbReference type="Google" id="ProtNLM"/>
    </source>
</evidence>
<dbReference type="Proteomes" id="UP001222027">
    <property type="component" value="Unassembled WGS sequence"/>
</dbReference>
<evidence type="ECO:0000313" key="2">
    <source>
        <dbReference type="Proteomes" id="UP001222027"/>
    </source>
</evidence>
<accession>A0AAV8RAG0</accession>
<dbReference type="GO" id="GO:0009707">
    <property type="term" value="C:chloroplast outer membrane"/>
    <property type="evidence" value="ECO:0007669"/>
    <property type="project" value="TreeGrafter"/>
</dbReference>
<dbReference type="InterPro" id="IPR038951">
    <property type="entry name" value="OEP37-like"/>
</dbReference>
<dbReference type="AlphaFoldDB" id="A0AAV8RAG0"/>
<reference evidence="1 2" key="1">
    <citation type="submission" date="2022-12" db="EMBL/GenBank/DDBJ databases">
        <title>Chromosome-scale assembly of the Ensete ventricosum genome.</title>
        <authorList>
            <person name="Dussert Y."/>
            <person name="Stocks J."/>
            <person name="Wendawek A."/>
            <person name="Woldeyes F."/>
            <person name="Nichols R.A."/>
            <person name="Borrell J.S."/>
        </authorList>
    </citation>
    <scope>NUCLEOTIDE SEQUENCE [LARGE SCALE GENOMIC DNA]</scope>
    <source>
        <strain evidence="2">cv. Maze</strain>
        <tissue evidence="1">Seeds</tissue>
    </source>
</reference>
<organism evidence="1 2">
    <name type="scientific">Ensete ventricosum</name>
    <name type="common">Abyssinian banana</name>
    <name type="synonym">Musa ensete</name>
    <dbReference type="NCBI Taxonomy" id="4639"/>
    <lineage>
        <taxon>Eukaryota</taxon>
        <taxon>Viridiplantae</taxon>
        <taxon>Streptophyta</taxon>
        <taxon>Embryophyta</taxon>
        <taxon>Tracheophyta</taxon>
        <taxon>Spermatophyta</taxon>
        <taxon>Magnoliopsida</taxon>
        <taxon>Liliopsida</taxon>
        <taxon>Zingiberales</taxon>
        <taxon>Musaceae</taxon>
        <taxon>Ensete</taxon>
    </lineage>
</organism>
<evidence type="ECO:0000313" key="1">
    <source>
        <dbReference type="EMBL" id="KAJ8493742.1"/>
    </source>
</evidence>
<sequence>MRVTSEFDSESSVFFHKVSCKLFDSLAKIKFSFQNDRGGQIAYPQLGFLTKHFCALYDLESHNALLKGSFDIANFLQVRATHDVKEQKGGVAIITSLANPLYKLEISSSVPSVGLPKTTVQFPLGEVSVERKDQETEKALSISGILKGELLNGVCTALYGDEDLSVRYCYKDEEMSFIPSISLPSNALSFAFKRRFSLSDKLSYWYNFDSSHWSMVYKHTVGKDLKFKAGYDSAVRLGWASLWVGDEGGKTKTAPKKMKVQLMLHIPQDDIANSLLMFRVKKRWDF</sequence>
<dbReference type="PANTHER" id="PTHR35484:SF2">
    <property type="entry name" value="OUTER ENVELOPE PORE PROTEIN 37, CHLOROPLASTIC"/>
    <property type="match status" value="1"/>
</dbReference>
<comment type="caution">
    <text evidence="1">The sequence shown here is derived from an EMBL/GenBank/DDBJ whole genome shotgun (WGS) entry which is preliminary data.</text>
</comment>
<gene>
    <name evidence="1" type="ORF">OPV22_015463</name>
</gene>
<name>A0AAV8RAG0_ENSVE</name>
<dbReference type="GO" id="GO:0006812">
    <property type="term" value="P:monoatomic cation transport"/>
    <property type="evidence" value="ECO:0007669"/>
    <property type="project" value="InterPro"/>
</dbReference>
<keyword evidence="2" id="KW-1185">Reference proteome</keyword>
<proteinExistence type="predicted"/>
<dbReference type="EMBL" id="JAQQAF010000004">
    <property type="protein sequence ID" value="KAJ8493742.1"/>
    <property type="molecule type" value="Genomic_DNA"/>
</dbReference>
<protein>
    <recommendedName>
        <fullName evidence="3">Outer envelope pore protein 37, chloroplastic</fullName>
    </recommendedName>
</protein>